<organism evidence="2 3">
    <name type="scientific">Paraflavitalea soli</name>
    <dbReference type="NCBI Taxonomy" id="2315862"/>
    <lineage>
        <taxon>Bacteria</taxon>
        <taxon>Pseudomonadati</taxon>
        <taxon>Bacteroidota</taxon>
        <taxon>Chitinophagia</taxon>
        <taxon>Chitinophagales</taxon>
        <taxon>Chitinophagaceae</taxon>
        <taxon>Paraflavitalea</taxon>
    </lineage>
</organism>
<feature type="transmembrane region" description="Helical" evidence="1">
    <location>
        <begin position="37"/>
        <end position="55"/>
    </location>
</feature>
<accession>A0A3B7MRT7</accession>
<evidence type="ECO:0000256" key="1">
    <source>
        <dbReference type="SAM" id="Phobius"/>
    </source>
</evidence>
<protein>
    <submittedName>
        <fullName evidence="2">Uncharacterized protein</fullName>
    </submittedName>
</protein>
<keyword evidence="3" id="KW-1185">Reference proteome</keyword>
<keyword evidence="1" id="KW-1133">Transmembrane helix</keyword>
<reference evidence="2 3" key="1">
    <citation type="submission" date="2018-09" db="EMBL/GenBank/DDBJ databases">
        <title>Genome sequencing of strain 6GH32-13.</title>
        <authorList>
            <person name="Weon H.-Y."/>
            <person name="Heo J."/>
            <person name="Kwon S.-W."/>
        </authorList>
    </citation>
    <scope>NUCLEOTIDE SEQUENCE [LARGE SCALE GENOMIC DNA]</scope>
    <source>
        <strain evidence="2 3">5GH32-13</strain>
    </source>
</reference>
<gene>
    <name evidence="2" type="ORF">D3H65_26165</name>
</gene>
<dbReference type="KEGG" id="pseg:D3H65_26165"/>
<keyword evidence="1" id="KW-0812">Transmembrane</keyword>
<proteinExistence type="predicted"/>
<keyword evidence="1" id="KW-0472">Membrane</keyword>
<evidence type="ECO:0000313" key="2">
    <source>
        <dbReference type="EMBL" id="AXY77254.1"/>
    </source>
</evidence>
<dbReference type="AlphaFoldDB" id="A0A3B7MRT7"/>
<sequence>MQQQQPHCQKNISTEVVANVPQQNSHLLKKYCSGKGFTLLIRIICINFAGIIFISKNLTF</sequence>
<evidence type="ECO:0000313" key="3">
    <source>
        <dbReference type="Proteomes" id="UP000263900"/>
    </source>
</evidence>
<name>A0A3B7MRT7_9BACT</name>
<dbReference type="Proteomes" id="UP000263900">
    <property type="component" value="Chromosome"/>
</dbReference>
<dbReference type="EMBL" id="CP032157">
    <property type="protein sequence ID" value="AXY77254.1"/>
    <property type="molecule type" value="Genomic_DNA"/>
</dbReference>